<accession>A0A1I2G517</accession>
<dbReference type="Proteomes" id="UP000199323">
    <property type="component" value="Unassembled WGS sequence"/>
</dbReference>
<protein>
    <submittedName>
        <fullName evidence="1">Uncharacterized protein</fullName>
    </submittedName>
</protein>
<proteinExistence type="predicted"/>
<dbReference type="EMBL" id="FONG01000008">
    <property type="protein sequence ID" value="SFF11721.1"/>
    <property type="molecule type" value="Genomic_DNA"/>
</dbReference>
<gene>
    <name evidence="1" type="ORF">SAMN05216251_108231</name>
</gene>
<dbReference type="AlphaFoldDB" id="A0A1I2G517"/>
<name>A0A1I2G517_9ACTN</name>
<evidence type="ECO:0000313" key="1">
    <source>
        <dbReference type="EMBL" id="SFF11721.1"/>
    </source>
</evidence>
<sequence>MKNAFDPDYTDCGATPPDDGCGDCDACTEQEVNGIEHDVETGAISEADARARLAHLTADDD</sequence>
<dbReference type="STRING" id="380248.SAMN05216251_108231"/>
<dbReference type="RefSeq" id="WP_093714203.1">
    <property type="nucleotide sequence ID" value="NZ_FONG01000008.1"/>
</dbReference>
<reference evidence="1 2" key="1">
    <citation type="submission" date="2016-10" db="EMBL/GenBank/DDBJ databases">
        <authorList>
            <person name="de Groot N.N."/>
        </authorList>
    </citation>
    <scope>NUCLEOTIDE SEQUENCE [LARGE SCALE GENOMIC DNA]</scope>
    <source>
        <strain evidence="1 2">CGMCC 4.3510</strain>
    </source>
</reference>
<evidence type="ECO:0000313" key="2">
    <source>
        <dbReference type="Proteomes" id="UP000199323"/>
    </source>
</evidence>
<keyword evidence="2" id="KW-1185">Reference proteome</keyword>
<organism evidence="1 2">
    <name type="scientific">Actinacidiphila alni</name>
    <dbReference type="NCBI Taxonomy" id="380248"/>
    <lineage>
        <taxon>Bacteria</taxon>
        <taxon>Bacillati</taxon>
        <taxon>Actinomycetota</taxon>
        <taxon>Actinomycetes</taxon>
        <taxon>Kitasatosporales</taxon>
        <taxon>Streptomycetaceae</taxon>
        <taxon>Actinacidiphila</taxon>
    </lineage>
</organism>